<dbReference type="EMBL" id="CAUWAG010000020">
    <property type="protein sequence ID" value="CAJ2512972.1"/>
    <property type="molecule type" value="Genomic_DNA"/>
</dbReference>
<name>A0AAI8VXP4_9PEZI</name>
<keyword evidence="2" id="KW-1185">Reference proteome</keyword>
<dbReference type="Proteomes" id="UP001295740">
    <property type="component" value="Unassembled WGS sequence"/>
</dbReference>
<dbReference type="AlphaFoldDB" id="A0AAI8VXP4"/>
<proteinExistence type="predicted"/>
<evidence type="ECO:0000313" key="2">
    <source>
        <dbReference type="Proteomes" id="UP001295740"/>
    </source>
</evidence>
<gene>
    <name evidence="1" type="ORF">KHLLAP_LOCUS13440</name>
</gene>
<protein>
    <submittedName>
        <fullName evidence="1">Uu.00g010910.m01.CDS01</fullName>
    </submittedName>
</protein>
<sequence length="265" mass="28638">MKVEVDRLALERKYGQVQKVVVDGDLPLPFYSYGDGVGENYFEVPVSVVLRAAMGSSGKTTAFVTKVVLELDLLHAAECEFFSICVVKSAGFPSVSVDVTNGHFQMGVGGEDPDQKRVMMRIHHERVATLAAGVLLAPARDGSLFGAVLSNHGSPYVKRCEGRINGGKARMHQGRAAYGLQRKAGNASVSDTRVKDTVRLCWTMEKQVMVGPVGNYGLAESIEDECVLFCGVRPVVEMAGNMGSGKPQDTFGIVQNVRLSLHGRF</sequence>
<organism evidence="1 2">
    <name type="scientific">Anthostomella pinea</name>
    <dbReference type="NCBI Taxonomy" id="933095"/>
    <lineage>
        <taxon>Eukaryota</taxon>
        <taxon>Fungi</taxon>
        <taxon>Dikarya</taxon>
        <taxon>Ascomycota</taxon>
        <taxon>Pezizomycotina</taxon>
        <taxon>Sordariomycetes</taxon>
        <taxon>Xylariomycetidae</taxon>
        <taxon>Xylariales</taxon>
        <taxon>Xylariaceae</taxon>
        <taxon>Anthostomella</taxon>
    </lineage>
</organism>
<comment type="caution">
    <text evidence="1">The sequence shown here is derived from an EMBL/GenBank/DDBJ whole genome shotgun (WGS) entry which is preliminary data.</text>
</comment>
<evidence type="ECO:0000313" key="1">
    <source>
        <dbReference type="EMBL" id="CAJ2512972.1"/>
    </source>
</evidence>
<reference evidence="1" key="1">
    <citation type="submission" date="2023-10" db="EMBL/GenBank/DDBJ databases">
        <authorList>
            <person name="Hackl T."/>
        </authorList>
    </citation>
    <scope>NUCLEOTIDE SEQUENCE</scope>
</reference>
<accession>A0AAI8VXP4</accession>